<dbReference type="AlphaFoldDB" id="A0ABD6BRB2"/>
<name>A0ABD6BRB2_9EURY</name>
<gene>
    <name evidence="2" type="ORF">ACFSAU_07000</name>
</gene>
<keyword evidence="3" id="KW-1185">Reference proteome</keyword>
<sequence>MPPQHTPNPAALRQYAERLSLSIDGDEAAALAEQFAEQDAVLDALDALVLDDPPERDYWDPDPEEDELGGWLTRCDVARDGVGGPLDGLTVGVKDNVAVAGVPMTCGSPLLTDPAFVPARDATVVDRLLDAGARITGKTNMDEFAFGGSRESLRFRLARNPRDPERQPGSSSAGSGVVAATGEVDLAIGSDTGGSIRFPAAWSGVPGIKPTRGLVSHDGFVQYAKTLDNVGFLAPSVENLALGLDAVAGPDPRDERTCGHEAEEYAASVADADPAALTIGLPEELFGKAPDLDEVVREAVDELEAAGASVRSVSITDYDYWLPAWLGIGMTEVGNYLASNATNYWSFSPGDPELAARLQEARVAGEPELGASLQAAMLYAEHRTATDGDAAYALAHEARRRVVAGVDGALAEVDVLASPTVPKLAPTWDEAVDDLFGALSNTGPFNVTGHPAVSVPCGTVDELPVGLQFIAPRGADATALRAGAAWTGLDG</sequence>
<dbReference type="SUPFAM" id="SSF75304">
    <property type="entry name" value="Amidase signature (AS) enzymes"/>
    <property type="match status" value="1"/>
</dbReference>
<dbReference type="InterPro" id="IPR023631">
    <property type="entry name" value="Amidase_dom"/>
</dbReference>
<dbReference type="Pfam" id="PF01425">
    <property type="entry name" value="Amidase"/>
    <property type="match status" value="1"/>
</dbReference>
<dbReference type="PANTHER" id="PTHR11895:SF170">
    <property type="entry name" value="AMIDASE"/>
    <property type="match status" value="1"/>
</dbReference>
<proteinExistence type="predicted"/>
<dbReference type="RefSeq" id="WP_379821673.1">
    <property type="nucleotide sequence ID" value="NZ_JBHUCZ010000003.1"/>
</dbReference>
<feature type="domain" description="Amidase" evidence="1">
    <location>
        <begin position="81"/>
        <end position="479"/>
    </location>
</feature>
<dbReference type="Proteomes" id="UP001597139">
    <property type="component" value="Unassembled WGS sequence"/>
</dbReference>
<dbReference type="InterPro" id="IPR000120">
    <property type="entry name" value="Amidase"/>
</dbReference>
<evidence type="ECO:0000259" key="1">
    <source>
        <dbReference type="Pfam" id="PF01425"/>
    </source>
</evidence>
<evidence type="ECO:0000313" key="2">
    <source>
        <dbReference type="EMBL" id="MFD1567236.1"/>
    </source>
</evidence>
<dbReference type="InterPro" id="IPR036928">
    <property type="entry name" value="AS_sf"/>
</dbReference>
<dbReference type="PANTHER" id="PTHR11895">
    <property type="entry name" value="TRANSAMIDASE"/>
    <property type="match status" value="1"/>
</dbReference>
<organism evidence="2 3">
    <name type="scientific">Halolamina litorea</name>
    <dbReference type="NCBI Taxonomy" id="1515593"/>
    <lineage>
        <taxon>Archaea</taxon>
        <taxon>Methanobacteriati</taxon>
        <taxon>Methanobacteriota</taxon>
        <taxon>Stenosarchaea group</taxon>
        <taxon>Halobacteria</taxon>
        <taxon>Halobacteriales</taxon>
        <taxon>Haloferacaceae</taxon>
    </lineage>
</organism>
<dbReference type="EMBL" id="JBHUCZ010000003">
    <property type="protein sequence ID" value="MFD1567236.1"/>
    <property type="molecule type" value="Genomic_DNA"/>
</dbReference>
<evidence type="ECO:0000313" key="3">
    <source>
        <dbReference type="Proteomes" id="UP001597139"/>
    </source>
</evidence>
<comment type="caution">
    <text evidence="2">The sequence shown here is derived from an EMBL/GenBank/DDBJ whole genome shotgun (WGS) entry which is preliminary data.</text>
</comment>
<protein>
    <submittedName>
        <fullName evidence="2">Amidase</fullName>
    </submittedName>
</protein>
<accession>A0ABD6BRB2</accession>
<reference evidence="2 3" key="1">
    <citation type="journal article" date="2019" name="Int. J. Syst. Evol. Microbiol.">
        <title>The Global Catalogue of Microorganisms (GCM) 10K type strain sequencing project: providing services to taxonomists for standard genome sequencing and annotation.</title>
        <authorList>
            <consortium name="The Broad Institute Genomics Platform"/>
            <consortium name="The Broad Institute Genome Sequencing Center for Infectious Disease"/>
            <person name="Wu L."/>
            <person name="Ma J."/>
        </authorList>
    </citation>
    <scope>NUCLEOTIDE SEQUENCE [LARGE SCALE GENOMIC DNA]</scope>
    <source>
        <strain evidence="2 3">CGMCC 1.12859</strain>
    </source>
</reference>
<dbReference type="Gene3D" id="3.90.1300.10">
    <property type="entry name" value="Amidase signature (AS) domain"/>
    <property type="match status" value="1"/>
</dbReference>